<proteinExistence type="inferred from homology"/>
<dbReference type="GO" id="GO:0007165">
    <property type="term" value="P:signal transduction"/>
    <property type="evidence" value="ECO:0007669"/>
    <property type="project" value="TreeGrafter"/>
</dbReference>
<accession>A0A8J2NWF7</accession>
<comment type="similarity">
    <text evidence="1">Belongs to the TCP11 family.</text>
</comment>
<dbReference type="Proteomes" id="UP000708208">
    <property type="component" value="Unassembled WGS sequence"/>
</dbReference>
<evidence type="ECO:0000256" key="1">
    <source>
        <dbReference type="ARBA" id="ARBA00010954"/>
    </source>
</evidence>
<keyword evidence="4" id="KW-1185">Reference proteome</keyword>
<dbReference type="EMBL" id="CAJVCH010043913">
    <property type="protein sequence ID" value="CAG7717199.1"/>
    <property type="molecule type" value="Genomic_DNA"/>
</dbReference>
<comment type="caution">
    <text evidence="3">The sequence shown here is derived from an EMBL/GenBank/DDBJ whole genome shotgun (WGS) entry which is preliminary data.</text>
</comment>
<protein>
    <recommendedName>
        <fullName evidence="5">T-complex protein 11</fullName>
    </recommendedName>
</protein>
<sequence>MYNGCGGSLEEKGTETDSRGEIFDDNQRKLEENEQSLEEESLSEKITSESTSPTTSENESTNPFVTLIDRQVGGSESEKQEKTVGETAGRNLHGYSNNAMGFQPDLITPGPNSICIPPDDFIRTLAGFNNMYLAHEISINPDYKLERFVPPTDSMESRIQQQMKRAFWDLLEEQLNADSPNYSQALSIFEEMKTMLLSLLMPHNHSMRKRINEVLDVDLIRQQVQNDALEFPKYAEFIVSILSQLCAPSRDEEILALQQLTQPVQIFKGILEVMEKMKLDMANFYVQQFRPAIVQNCLQYERKKFADFLDLEYRLEEDGLRCTRNWLIKNKAAGLDTSTIMCKSFSEILLGLNENQNWPETLALDADRLTKITGSVRRLGLVGGILLTSESLSQTIVARPTPELRSVLKGQLESLISDEDIAKNEKLKESLERVAEQVVKLVGEILQSQKNRCLEESEKDTIRLSINDLIREDHKIRNLLVRRTVEFAESTLLLGKNAQIPSGLNCINPEVSTVIRDFYRIVQYNRAVFDKVYVIILEDKTPLDEQKTWTGVESSLRNILKSLQITINLRLDIYLKFWC</sequence>
<dbReference type="InterPro" id="IPR008862">
    <property type="entry name" value="Tcp11"/>
</dbReference>
<name>A0A8J2NWF7_9HEXA</name>
<dbReference type="OrthoDB" id="276323at2759"/>
<dbReference type="AlphaFoldDB" id="A0A8J2NWF7"/>
<evidence type="ECO:0008006" key="5">
    <source>
        <dbReference type="Google" id="ProtNLM"/>
    </source>
</evidence>
<evidence type="ECO:0000256" key="2">
    <source>
        <dbReference type="SAM" id="MobiDB-lite"/>
    </source>
</evidence>
<reference evidence="3" key="1">
    <citation type="submission" date="2021-06" db="EMBL/GenBank/DDBJ databases">
        <authorList>
            <person name="Hodson N. C."/>
            <person name="Mongue J. A."/>
            <person name="Jaron S. K."/>
        </authorList>
    </citation>
    <scope>NUCLEOTIDE SEQUENCE</scope>
</reference>
<feature type="region of interest" description="Disordered" evidence="2">
    <location>
        <begin position="1"/>
        <end position="92"/>
    </location>
</feature>
<evidence type="ECO:0000313" key="3">
    <source>
        <dbReference type="EMBL" id="CAG7717199.1"/>
    </source>
</evidence>
<dbReference type="PANTHER" id="PTHR12832:SF11">
    <property type="entry name" value="LD23868P"/>
    <property type="match status" value="1"/>
</dbReference>
<feature type="compositionally biased region" description="Basic and acidic residues" evidence="2">
    <location>
        <begin position="9"/>
        <end position="32"/>
    </location>
</feature>
<feature type="compositionally biased region" description="Low complexity" evidence="2">
    <location>
        <begin position="48"/>
        <end position="63"/>
    </location>
</feature>
<gene>
    <name evidence="3" type="ORF">AFUS01_LOCUS6667</name>
</gene>
<dbReference type="Pfam" id="PF05794">
    <property type="entry name" value="Tcp11"/>
    <property type="match status" value="1"/>
</dbReference>
<dbReference type="PANTHER" id="PTHR12832">
    <property type="entry name" value="TESTIS-SPECIFIC PROTEIN PBS13 T-COMPLEX 11"/>
    <property type="match status" value="1"/>
</dbReference>
<evidence type="ECO:0000313" key="4">
    <source>
        <dbReference type="Proteomes" id="UP000708208"/>
    </source>
</evidence>
<organism evidence="3 4">
    <name type="scientific">Allacma fusca</name>
    <dbReference type="NCBI Taxonomy" id="39272"/>
    <lineage>
        <taxon>Eukaryota</taxon>
        <taxon>Metazoa</taxon>
        <taxon>Ecdysozoa</taxon>
        <taxon>Arthropoda</taxon>
        <taxon>Hexapoda</taxon>
        <taxon>Collembola</taxon>
        <taxon>Symphypleona</taxon>
        <taxon>Sminthuridae</taxon>
        <taxon>Allacma</taxon>
    </lineage>
</organism>